<dbReference type="NCBIfam" id="TIGR01352">
    <property type="entry name" value="tonB_Cterm"/>
    <property type="match status" value="1"/>
</dbReference>
<keyword evidence="4" id="KW-1003">Cell membrane</keyword>
<evidence type="ECO:0000256" key="6">
    <source>
        <dbReference type="ARBA" id="ARBA00022692"/>
    </source>
</evidence>
<dbReference type="RefSeq" id="WP_307598616.1">
    <property type="nucleotide sequence ID" value="NZ_JAUSRD010000001.1"/>
</dbReference>
<keyword evidence="9" id="KW-0472">Membrane</keyword>
<sequence>MKITKSGRHRLIATACAALALGQGNAVAAQPLEPAASHIERTGATQGLSRMPTPLGNAEIDYPDLAKRAGIGGRVTIAVFVDESGRPTKTQVASREPMFLDIFDDASRRAAMGIRYTPGLDENGKPTAMWVNQPFKYALHGETPPRCTVNTAAHYPEAARAAGTEAVVGVFVNLDANGWPAKSGMAIVGRTPTNASLFDEPAKAALLKIRCRPANRGGLNVPSVAVVDIAFTPPVDKLPETPAQD</sequence>
<evidence type="ECO:0000256" key="2">
    <source>
        <dbReference type="ARBA" id="ARBA00006555"/>
    </source>
</evidence>
<keyword evidence="3" id="KW-0813">Transport</keyword>
<evidence type="ECO:0000256" key="8">
    <source>
        <dbReference type="ARBA" id="ARBA00022989"/>
    </source>
</evidence>
<dbReference type="SUPFAM" id="SSF74653">
    <property type="entry name" value="TolA/TonB C-terminal domain"/>
    <property type="match status" value="2"/>
</dbReference>
<keyword evidence="10" id="KW-0732">Signal</keyword>
<evidence type="ECO:0000313" key="12">
    <source>
        <dbReference type="EMBL" id="MDP9891331.1"/>
    </source>
</evidence>
<evidence type="ECO:0000256" key="9">
    <source>
        <dbReference type="ARBA" id="ARBA00023136"/>
    </source>
</evidence>
<organism evidence="12 13">
    <name type="scientific">Variovorax boronicumulans</name>
    <dbReference type="NCBI Taxonomy" id="436515"/>
    <lineage>
        <taxon>Bacteria</taxon>
        <taxon>Pseudomonadati</taxon>
        <taxon>Pseudomonadota</taxon>
        <taxon>Betaproteobacteria</taxon>
        <taxon>Burkholderiales</taxon>
        <taxon>Comamonadaceae</taxon>
        <taxon>Variovorax</taxon>
    </lineage>
</organism>
<gene>
    <name evidence="12" type="ORF">J2W31_000427</name>
</gene>
<evidence type="ECO:0000256" key="7">
    <source>
        <dbReference type="ARBA" id="ARBA00022927"/>
    </source>
</evidence>
<keyword evidence="5" id="KW-0997">Cell inner membrane</keyword>
<evidence type="ECO:0000256" key="4">
    <source>
        <dbReference type="ARBA" id="ARBA00022475"/>
    </source>
</evidence>
<dbReference type="Pfam" id="PF03544">
    <property type="entry name" value="TonB_C"/>
    <property type="match status" value="2"/>
</dbReference>
<dbReference type="PANTHER" id="PTHR33446">
    <property type="entry name" value="PROTEIN TONB-RELATED"/>
    <property type="match status" value="1"/>
</dbReference>
<dbReference type="GO" id="GO:0015031">
    <property type="term" value="P:protein transport"/>
    <property type="evidence" value="ECO:0007669"/>
    <property type="project" value="UniProtKB-KW"/>
</dbReference>
<evidence type="ECO:0000313" key="13">
    <source>
        <dbReference type="Proteomes" id="UP001242045"/>
    </source>
</evidence>
<dbReference type="EMBL" id="JAUSRD010000001">
    <property type="protein sequence ID" value="MDP9891331.1"/>
    <property type="molecule type" value="Genomic_DNA"/>
</dbReference>
<comment type="subcellular location">
    <subcellularLocation>
        <location evidence="1">Cell inner membrane</location>
        <topology evidence="1">Single-pass membrane protein</topology>
        <orientation evidence="1">Periplasmic side</orientation>
    </subcellularLocation>
</comment>
<dbReference type="InterPro" id="IPR051045">
    <property type="entry name" value="TonB-dependent_transducer"/>
</dbReference>
<dbReference type="Gene3D" id="3.30.1150.10">
    <property type="match status" value="2"/>
</dbReference>
<protein>
    <submittedName>
        <fullName evidence="12">TonB family protein</fullName>
    </submittedName>
</protein>
<evidence type="ECO:0000256" key="1">
    <source>
        <dbReference type="ARBA" id="ARBA00004383"/>
    </source>
</evidence>
<dbReference type="InterPro" id="IPR006260">
    <property type="entry name" value="TonB/TolA_C"/>
</dbReference>
<dbReference type="GO" id="GO:0031992">
    <property type="term" value="F:energy transducer activity"/>
    <property type="evidence" value="ECO:0007669"/>
    <property type="project" value="TreeGrafter"/>
</dbReference>
<comment type="caution">
    <text evidence="12">The sequence shown here is derived from an EMBL/GenBank/DDBJ whole genome shotgun (WGS) entry which is preliminary data.</text>
</comment>
<keyword evidence="6" id="KW-0812">Transmembrane</keyword>
<evidence type="ECO:0000256" key="5">
    <source>
        <dbReference type="ARBA" id="ARBA00022519"/>
    </source>
</evidence>
<feature type="chain" id="PRO_5043398368" evidence="10">
    <location>
        <begin position="29"/>
        <end position="245"/>
    </location>
</feature>
<dbReference type="GO" id="GO:0098797">
    <property type="term" value="C:plasma membrane protein complex"/>
    <property type="evidence" value="ECO:0007669"/>
    <property type="project" value="TreeGrafter"/>
</dbReference>
<evidence type="ECO:0000256" key="10">
    <source>
        <dbReference type="SAM" id="SignalP"/>
    </source>
</evidence>
<proteinExistence type="inferred from homology"/>
<accession>A0AAW8CU02</accession>
<dbReference type="InterPro" id="IPR037682">
    <property type="entry name" value="TonB_C"/>
</dbReference>
<reference evidence="12" key="1">
    <citation type="submission" date="2023-07" db="EMBL/GenBank/DDBJ databases">
        <title>Sorghum-associated microbial communities from plants grown in Nebraska, USA.</title>
        <authorList>
            <person name="Schachtman D."/>
        </authorList>
    </citation>
    <scope>NUCLEOTIDE SEQUENCE</scope>
    <source>
        <strain evidence="12">DS3754</strain>
    </source>
</reference>
<feature type="domain" description="TonB C-terminal" evidence="11">
    <location>
        <begin position="47"/>
        <end position="146"/>
    </location>
</feature>
<keyword evidence="7" id="KW-0653">Protein transport</keyword>
<comment type="similarity">
    <text evidence="2">Belongs to the TonB family.</text>
</comment>
<dbReference type="PROSITE" id="PS52015">
    <property type="entry name" value="TONB_CTD"/>
    <property type="match status" value="1"/>
</dbReference>
<evidence type="ECO:0000256" key="3">
    <source>
        <dbReference type="ARBA" id="ARBA00022448"/>
    </source>
</evidence>
<feature type="signal peptide" evidence="10">
    <location>
        <begin position="1"/>
        <end position="28"/>
    </location>
</feature>
<name>A0AAW8CU02_9BURK</name>
<dbReference type="GO" id="GO:0055085">
    <property type="term" value="P:transmembrane transport"/>
    <property type="evidence" value="ECO:0007669"/>
    <property type="project" value="InterPro"/>
</dbReference>
<dbReference type="PANTHER" id="PTHR33446:SF2">
    <property type="entry name" value="PROTEIN TONB"/>
    <property type="match status" value="1"/>
</dbReference>
<dbReference type="Proteomes" id="UP001242045">
    <property type="component" value="Unassembled WGS sequence"/>
</dbReference>
<keyword evidence="8" id="KW-1133">Transmembrane helix</keyword>
<dbReference type="AlphaFoldDB" id="A0AAW8CU02"/>
<evidence type="ECO:0000259" key="11">
    <source>
        <dbReference type="PROSITE" id="PS52015"/>
    </source>
</evidence>